<feature type="region of interest" description="Disordered" evidence="1">
    <location>
        <begin position="219"/>
        <end position="252"/>
    </location>
</feature>
<name>A5ASN9_VITVI</name>
<dbReference type="AlphaFoldDB" id="A5ASN9"/>
<proteinExistence type="predicted"/>
<reference evidence="2" key="1">
    <citation type="journal article" date="2007" name="PLoS ONE">
        <title>The first genome sequence of an elite grapevine cultivar (Pinot noir Vitis vinifera L.): coping with a highly heterozygous genome.</title>
        <authorList>
            <person name="Velasco R."/>
            <person name="Zharkikh A."/>
            <person name="Troggio M."/>
            <person name="Cartwright D.A."/>
            <person name="Cestaro A."/>
            <person name="Pruss D."/>
            <person name="Pindo M."/>
            <person name="FitzGerald L.M."/>
            <person name="Vezzulli S."/>
            <person name="Reid J."/>
            <person name="Malacarne G."/>
            <person name="Iliev D."/>
            <person name="Coppola G."/>
            <person name="Wardell B."/>
            <person name="Micheletti D."/>
            <person name="Macalma T."/>
            <person name="Facci M."/>
            <person name="Mitchell J.T."/>
            <person name="Perazzolli M."/>
            <person name="Eldredge G."/>
            <person name="Gatto P."/>
            <person name="Oyzerski R."/>
            <person name="Moretto M."/>
            <person name="Gutin N."/>
            <person name="Stefanini M."/>
            <person name="Chen Y."/>
            <person name="Segala C."/>
            <person name="Davenport C."/>
            <person name="Dematte L."/>
            <person name="Mraz A."/>
            <person name="Battilana J."/>
            <person name="Stormo K."/>
            <person name="Costa F."/>
            <person name="Tao Q."/>
            <person name="Si-Ammour A."/>
            <person name="Harkins T."/>
            <person name="Lackey A."/>
            <person name="Perbost C."/>
            <person name="Taillon B."/>
            <person name="Stella A."/>
            <person name="Solovyev V."/>
            <person name="Fawcett J.A."/>
            <person name="Sterck L."/>
            <person name="Vandepoele K."/>
            <person name="Grando S.M."/>
            <person name="Toppo S."/>
            <person name="Moser C."/>
            <person name="Lanchbury J."/>
            <person name="Bogden R."/>
            <person name="Skolnick M."/>
            <person name="Sgaramella V."/>
            <person name="Bhatnagar S.K."/>
            <person name="Fontana P."/>
            <person name="Gutin A."/>
            <person name="Van de Peer Y."/>
            <person name="Salamini F."/>
            <person name="Viola R."/>
        </authorList>
    </citation>
    <scope>NUCLEOTIDE SEQUENCE</scope>
</reference>
<protein>
    <submittedName>
        <fullName evidence="2">Uncharacterized protein</fullName>
    </submittedName>
</protein>
<dbReference type="EMBL" id="AM434025">
    <property type="protein sequence ID" value="CAN73733.1"/>
    <property type="molecule type" value="Genomic_DNA"/>
</dbReference>
<gene>
    <name evidence="2" type="ORF">VITISV_036551</name>
</gene>
<evidence type="ECO:0000256" key="1">
    <source>
        <dbReference type="SAM" id="MobiDB-lite"/>
    </source>
</evidence>
<accession>A5ASN9</accession>
<feature type="compositionally biased region" description="Acidic residues" evidence="1">
    <location>
        <begin position="228"/>
        <end position="243"/>
    </location>
</feature>
<evidence type="ECO:0000313" key="2">
    <source>
        <dbReference type="EMBL" id="CAN73733.1"/>
    </source>
</evidence>
<organism evidence="2">
    <name type="scientific">Vitis vinifera</name>
    <name type="common">Grape</name>
    <dbReference type="NCBI Taxonomy" id="29760"/>
    <lineage>
        <taxon>Eukaryota</taxon>
        <taxon>Viridiplantae</taxon>
        <taxon>Streptophyta</taxon>
        <taxon>Embryophyta</taxon>
        <taxon>Tracheophyta</taxon>
        <taxon>Spermatophyta</taxon>
        <taxon>Magnoliopsida</taxon>
        <taxon>eudicotyledons</taxon>
        <taxon>Gunneridae</taxon>
        <taxon>Pentapetalae</taxon>
        <taxon>rosids</taxon>
        <taxon>Vitales</taxon>
        <taxon>Vitaceae</taxon>
        <taxon>Viteae</taxon>
        <taxon>Vitis</taxon>
    </lineage>
</organism>
<sequence>MVQKSDNMVRRCHCFGRRFHHGIQLLSEVKKDVIKELGFRGLLQLGCNKVNLDLCFWLMRNTNSAYSQLELSEEKKVHLTSHDVGIVMGILHNGRKFIVEEETIKASLVMCLKDIEALMVDIDDIDEFKRLFFIFLCATSLVLTSHLEGSHALCEVICAYGGYGVTRKQFQCLAEEGFIDISEICGSLSRSTLKSTLKKRLGGYCVAFKGCNQKALHPDVLPSMPLDTNDEEDANDGGGDEEDRATPANENE</sequence>